<dbReference type="PANTHER" id="PTHR37953:SF1">
    <property type="entry name" value="UPF0127 PROTEIN MJ1496"/>
    <property type="match status" value="1"/>
</dbReference>
<name>A0A1F5N083_9BACT</name>
<dbReference type="Proteomes" id="UP000177135">
    <property type="component" value="Unassembled WGS sequence"/>
</dbReference>
<proteinExistence type="predicted"/>
<accession>A0A1F5N083</accession>
<protein>
    <recommendedName>
        <fullName evidence="3">DUF192 domain-containing protein</fullName>
    </recommendedName>
</protein>
<evidence type="ECO:0000313" key="1">
    <source>
        <dbReference type="EMBL" id="OGE70993.1"/>
    </source>
</evidence>
<organism evidence="1 2">
    <name type="scientific">Candidatus Daviesbacteria bacterium RIFOXYD1_FULL_41_10</name>
    <dbReference type="NCBI Taxonomy" id="1797801"/>
    <lineage>
        <taxon>Bacteria</taxon>
        <taxon>Candidatus Daviesiibacteriota</taxon>
    </lineage>
</organism>
<dbReference type="InterPro" id="IPR038695">
    <property type="entry name" value="Saro_0823-like_sf"/>
</dbReference>
<sequence length="163" mass="18110">MKKFWIQFSILIITALGLLYLGFNSQFLTPYLPVSGGNLTKTQIQIAGATVDVEVADTPSKRSRGLSGRASLLPNSGMIFAFPEEKKYQFWMKGMKFPIDMIFIRKGVVVDILRNVPILEPNTPDQNLPLYSPVAPIDMLLEVTAGFTDAQNVRVGDSVFLIK</sequence>
<dbReference type="Pfam" id="PF02643">
    <property type="entry name" value="DUF192"/>
    <property type="match status" value="1"/>
</dbReference>
<comment type="caution">
    <text evidence="1">The sequence shown here is derived from an EMBL/GenBank/DDBJ whole genome shotgun (WGS) entry which is preliminary data.</text>
</comment>
<dbReference type="Gene3D" id="2.60.120.1140">
    <property type="entry name" value="Protein of unknown function DUF192"/>
    <property type="match status" value="1"/>
</dbReference>
<evidence type="ECO:0008006" key="3">
    <source>
        <dbReference type="Google" id="ProtNLM"/>
    </source>
</evidence>
<gene>
    <name evidence="1" type="ORF">A2617_00200</name>
</gene>
<dbReference type="EMBL" id="MFEC01000024">
    <property type="protein sequence ID" value="OGE70993.1"/>
    <property type="molecule type" value="Genomic_DNA"/>
</dbReference>
<reference evidence="1 2" key="1">
    <citation type="journal article" date="2016" name="Nat. Commun.">
        <title>Thousands of microbial genomes shed light on interconnected biogeochemical processes in an aquifer system.</title>
        <authorList>
            <person name="Anantharaman K."/>
            <person name="Brown C.T."/>
            <person name="Hug L.A."/>
            <person name="Sharon I."/>
            <person name="Castelle C.J."/>
            <person name="Probst A.J."/>
            <person name="Thomas B.C."/>
            <person name="Singh A."/>
            <person name="Wilkins M.J."/>
            <person name="Karaoz U."/>
            <person name="Brodie E.L."/>
            <person name="Williams K.H."/>
            <person name="Hubbard S.S."/>
            <person name="Banfield J.F."/>
        </authorList>
    </citation>
    <scope>NUCLEOTIDE SEQUENCE [LARGE SCALE GENOMIC DNA]</scope>
</reference>
<dbReference type="InterPro" id="IPR003795">
    <property type="entry name" value="DUF192"/>
</dbReference>
<evidence type="ECO:0000313" key="2">
    <source>
        <dbReference type="Proteomes" id="UP000177135"/>
    </source>
</evidence>
<dbReference type="PANTHER" id="PTHR37953">
    <property type="entry name" value="UPF0127 PROTEIN MJ1496"/>
    <property type="match status" value="1"/>
</dbReference>
<dbReference type="AlphaFoldDB" id="A0A1F5N083"/>